<protein>
    <recommendedName>
        <fullName evidence="1">Reverse transcriptase domain-containing protein</fullName>
    </recommendedName>
</protein>
<dbReference type="SUPFAM" id="SSF56672">
    <property type="entry name" value="DNA/RNA polymerases"/>
    <property type="match status" value="1"/>
</dbReference>
<dbReference type="GeneTree" id="ENSGT00940000165023"/>
<evidence type="ECO:0000313" key="2">
    <source>
        <dbReference type="Ensembl" id="ENSLLEP00000012935.1"/>
    </source>
</evidence>
<name>A0A8C5MJN7_9ANUR</name>
<proteinExistence type="predicted"/>
<evidence type="ECO:0000259" key="1">
    <source>
        <dbReference type="PROSITE" id="PS50878"/>
    </source>
</evidence>
<dbReference type="InterPro" id="IPR000477">
    <property type="entry name" value="RT_dom"/>
</dbReference>
<keyword evidence="3" id="KW-1185">Reference proteome</keyword>
<dbReference type="Pfam" id="PF00078">
    <property type="entry name" value="RVT_1"/>
    <property type="match status" value="1"/>
</dbReference>
<dbReference type="PANTHER" id="PTHR31635">
    <property type="entry name" value="REVERSE TRANSCRIPTASE DOMAIN-CONTAINING PROTEIN-RELATED"/>
    <property type="match status" value="1"/>
</dbReference>
<dbReference type="AlphaFoldDB" id="A0A8C5MJN7"/>
<dbReference type="Proteomes" id="UP000694569">
    <property type="component" value="Unplaced"/>
</dbReference>
<dbReference type="PANTHER" id="PTHR31635:SF196">
    <property type="entry name" value="REVERSE TRANSCRIPTASE DOMAIN-CONTAINING PROTEIN-RELATED"/>
    <property type="match status" value="1"/>
</dbReference>
<dbReference type="OrthoDB" id="9802488at2759"/>
<evidence type="ECO:0000313" key="3">
    <source>
        <dbReference type="Proteomes" id="UP000694569"/>
    </source>
</evidence>
<sequence length="355" mass="39155">MITYNSNLSSYLTANTKMRLTSTEASALGAPITLVELNAALKSTKPGRSPGPDGLPIEYYKQFRSSLLPHLLSTLSSLSEGASFHPNTTAATITVIPKPNKDHTQCSNYRPISLLNSDIKLLARVLADRLSLLMPRLVHADQVGFIPGREARDATTRVFSAIRLAQVRQTPMLLLSMDADKAFDRVSWRFLFSTLEHLGVGDGFMKWVTALYDTPTARVRVNGALSDSFNICNGTRQGCPLSPLLFALFLEPLLTSVRANATITGIDGQHHTHKLSAYADDLMFMVTKPSITIPEISTQLTRFGSLSGFHVNTDKSEILNITLTNLQCTQIRDLTPYRWCDGKLKYLGVWLANTP</sequence>
<reference evidence="2" key="2">
    <citation type="submission" date="2025-09" db="UniProtKB">
        <authorList>
            <consortium name="Ensembl"/>
        </authorList>
    </citation>
    <scope>IDENTIFICATION</scope>
</reference>
<organism evidence="2 3">
    <name type="scientific">Leptobrachium leishanense</name>
    <name type="common">Leishan spiny toad</name>
    <dbReference type="NCBI Taxonomy" id="445787"/>
    <lineage>
        <taxon>Eukaryota</taxon>
        <taxon>Metazoa</taxon>
        <taxon>Chordata</taxon>
        <taxon>Craniata</taxon>
        <taxon>Vertebrata</taxon>
        <taxon>Euteleostomi</taxon>
        <taxon>Amphibia</taxon>
        <taxon>Batrachia</taxon>
        <taxon>Anura</taxon>
        <taxon>Pelobatoidea</taxon>
        <taxon>Megophryidae</taxon>
        <taxon>Leptobrachium</taxon>
    </lineage>
</organism>
<dbReference type="PROSITE" id="PS50878">
    <property type="entry name" value="RT_POL"/>
    <property type="match status" value="1"/>
</dbReference>
<accession>A0A8C5MJN7</accession>
<dbReference type="CDD" id="cd01650">
    <property type="entry name" value="RT_nLTR_like"/>
    <property type="match status" value="1"/>
</dbReference>
<feature type="domain" description="Reverse transcriptase" evidence="1">
    <location>
        <begin position="77"/>
        <end position="351"/>
    </location>
</feature>
<dbReference type="Ensembl" id="ENSLLET00000013434.1">
    <property type="protein sequence ID" value="ENSLLEP00000012935.1"/>
    <property type="gene ID" value="ENSLLEG00000008171.1"/>
</dbReference>
<dbReference type="InterPro" id="IPR043502">
    <property type="entry name" value="DNA/RNA_pol_sf"/>
</dbReference>
<reference evidence="2" key="1">
    <citation type="submission" date="2025-08" db="UniProtKB">
        <authorList>
            <consortium name="Ensembl"/>
        </authorList>
    </citation>
    <scope>IDENTIFICATION</scope>
</reference>